<dbReference type="PROSITE" id="PS51353">
    <property type="entry name" value="ARSC"/>
    <property type="match status" value="1"/>
</dbReference>
<name>A0A0K1JQR2_9MICO</name>
<evidence type="ECO:0000256" key="3">
    <source>
        <dbReference type="PROSITE-ProRule" id="PRU01282"/>
    </source>
</evidence>
<comment type="similarity">
    <text evidence="1 3">Belongs to the ArsC family.</text>
</comment>
<dbReference type="InterPro" id="IPR006660">
    <property type="entry name" value="Arsenate_reductase-like"/>
</dbReference>
<evidence type="ECO:0000256" key="1">
    <source>
        <dbReference type="ARBA" id="ARBA00007198"/>
    </source>
</evidence>
<dbReference type="Pfam" id="PF03960">
    <property type="entry name" value="ArsC"/>
    <property type="match status" value="1"/>
</dbReference>
<dbReference type="Proteomes" id="UP000066480">
    <property type="component" value="Chromosome"/>
</dbReference>
<keyword evidence="2" id="KW-0560">Oxidoreductase</keyword>
<protein>
    <submittedName>
        <fullName evidence="4">Arsenate reductase</fullName>
    </submittedName>
</protein>
<proteinExistence type="inferred from homology"/>
<dbReference type="InterPro" id="IPR006659">
    <property type="entry name" value="Arsenate_reductase"/>
</dbReference>
<dbReference type="SUPFAM" id="SSF52833">
    <property type="entry name" value="Thioredoxin-like"/>
    <property type="match status" value="1"/>
</dbReference>
<dbReference type="InterPro" id="IPR036249">
    <property type="entry name" value="Thioredoxin-like_sf"/>
</dbReference>
<dbReference type="Gene3D" id="3.40.30.10">
    <property type="entry name" value="Glutaredoxin"/>
    <property type="match status" value="1"/>
</dbReference>
<dbReference type="AlphaFoldDB" id="A0A0K1JQR2"/>
<organism evidence="4 5">
    <name type="scientific">Luteipulveratus mongoliensis</name>
    <dbReference type="NCBI Taxonomy" id="571913"/>
    <lineage>
        <taxon>Bacteria</taxon>
        <taxon>Bacillati</taxon>
        <taxon>Actinomycetota</taxon>
        <taxon>Actinomycetes</taxon>
        <taxon>Micrococcales</taxon>
        <taxon>Dermacoccaceae</taxon>
        <taxon>Luteipulveratus</taxon>
    </lineage>
</organism>
<dbReference type="PANTHER" id="PTHR30041:SF4">
    <property type="entry name" value="ARSENATE REDUCTASE"/>
    <property type="match status" value="1"/>
</dbReference>
<dbReference type="RefSeq" id="WP_052597203.1">
    <property type="nucleotide sequence ID" value="NZ_CP011112.1"/>
</dbReference>
<reference evidence="4 5" key="1">
    <citation type="submission" date="2015-03" db="EMBL/GenBank/DDBJ databases">
        <title>Luteipulveratus halotolerans sp. nov., a novel actinobacterium (Dermacoccaceae) from Sarawak, Malaysia.</title>
        <authorList>
            <person name="Juboi H."/>
            <person name="Basik A."/>
            <person name="Shamsul S.S."/>
            <person name="Arnold P."/>
            <person name="Schmitt E.K."/>
            <person name="Sanglier J.-J."/>
            <person name="Yeo T."/>
        </authorList>
    </citation>
    <scope>NUCLEOTIDE SEQUENCE [LARGE SCALE GENOMIC DNA]</scope>
    <source>
        <strain evidence="4 5">MN07-A0370</strain>
    </source>
</reference>
<dbReference type="EMBL" id="CP011112">
    <property type="protein sequence ID" value="AKU19061.1"/>
    <property type="molecule type" value="Genomic_DNA"/>
</dbReference>
<dbReference type="NCBIfam" id="TIGR00014">
    <property type="entry name" value="arsC"/>
    <property type="match status" value="1"/>
</dbReference>
<dbReference type="KEGG" id="lmoi:VV02_17920"/>
<dbReference type="STRING" id="571913.VV02_17920"/>
<evidence type="ECO:0000256" key="2">
    <source>
        <dbReference type="ARBA" id="ARBA00023002"/>
    </source>
</evidence>
<keyword evidence="5" id="KW-1185">Reference proteome</keyword>
<gene>
    <name evidence="4" type="ORF">VV02_17920</name>
</gene>
<dbReference type="GO" id="GO:0008794">
    <property type="term" value="F:arsenate reductase (glutaredoxin) activity"/>
    <property type="evidence" value="ECO:0007669"/>
    <property type="project" value="InterPro"/>
</dbReference>
<evidence type="ECO:0000313" key="5">
    <source>
        <dbReference type="Proteomes" id="UP000066480"/>
    </source>
</evidence>
<dbReference type="OrthoDB" id="9790554at2"/>
<evidence type="ECO:0000313" key="4">
    <source>
        <dbReference type="EMBL" id="AKU19061.1"/>
    </source>
</evidence>
<accession>A0A0K1JQR2</accession>
<sequence length="118" mass="12884">MSDVTLLHNPRCSTSRAAQDEITAAGVDADVVQYLKDPLDADQLRALLAKLEDEPTDLVRRDAAFKELGLTDADVATADQVVAVLLEHPRLMQRPVIVKGDRAIIGRPKDRVPAFLAD</sequence>
<dbReference type="PATRIC" id="fig|571913.6.peg.3636"/>
<dbReference type="PANTHER" id="PTHR30041">
    <property type="entry name" value="ARSENATE REDUCTASE"/>
    <property type="match status" value="1"/>
</dbReference>